<evidence type="ECO:0000256" key="4">
    <source>
        <dbReference type="SAM" id="MobiDB-lite"/>
    </source>
</evidence>
<dbReference type="HOGENOM" id="CLU_005212_1_0_1"/>
<reference evidence="5 6" key="1">
    <citation type="journal article" date="2013" name="PLoS Genet.">
        <title>Genomic mechanisms accounting for the adaptation to parasitism in nematode-trapping fungi.</title>
        <authorList>
            <person name="Meerupati T."/>
            <person name="Andersson K.M."/>
            <person name="Friman E."/>
            <person name="Kumar D."/>
            <person name="Tunlid A."/>
            <person name="Ahren D."/>
        </authorList>
    </citation>
    <scope>NUCLEOTIDE SEQUENCE [LARGE SCALE GENOMIC DNA]</scope>
    <source>
        <strain evidence="5 6">CBS 200.50</strain>
    </source>
</reference>
<dbReference type="Proteomes" id="UP000015100">
    <property type="component" value="Unassembled WGS sequence"/>
</dbReference>
<dbReference type="InterPro" id="IPR007015">
    <property type="entry name" value="DNA_pol_V/MYBBP1A"/>
</dbReference>
<feature type="compositionally biased region" description="Basic residues" evidence="4">
    <location>
        <begin position="1030"/>
        <end position="1039"/>
    </location>
</feature>
<feature type="compositionally biased region" description="Basic residues" evidence="4">
    <location>
        <begin position="620"/>
        <end position="630"/>
    </location>
</feature>
<dbReference type="SUPFAM" id="SSF48371">
    <property type="entry name" value="ARM repeat"/>
    <property type="match status" value="1"/>
</dbReference>
<evidence type="ECO:0008006" key="7">
    <source>
        <dbReference type="Google" id="ProtNLM"/>
    </source>
</evidence>
<dbReference type="Pfam" id="PF04931">
    <property type="entry name" value="DNA_pol_phi"/>
    <property type="match status" value="1"/>
</dbReference>
<dbReference type="STRING" id="1284197.S8AM86"/>
<dbReference type="GO" id="GO:0000182">
    <property type="term" value="F:rDNA binding"/>
    <property type="evidence" value="ECO:0007669"/>
    <property type="project" value="TreeGrafter"/>
</dbReference>
<sequence>MAPKATHFLPAPEVRKQISGLSKDDENDRIEAAKGLNILLRDTTENRDETMKYCLIRLIKGLTSLNDSSRLGFSLALVELLYSLLDPVNPLPTDIPFRSIVQLIIENTEPSAGLTKQEDRGFYFGRLFGLKALIETGLLFTKESDTSHWPSVLTQLILLAQKKPWLRESCCLVIRNAVLTIDSSQKDLLKSTCDELEKSGLIKTSDGIGIWIALLQKHEKALAKLNIKFQKRTSPFEKAYLQTLSKVLKESEGKDEDNEKLAQKGSWNPRLSWVWDAIFEFYSEEGSKTQDTASFGDFWLAVVNDGLFSNGSSDERKFWGFLVFNKALSLFEDKDNISTIFSPNFMKCFINQLSAPERYLHKAAQKSLRAIKSKAEASPALASTLLSSLLSGNGSPNFESITKTKVIEPLFAAADQQGRLDIIQLFKSLVLKPDAEDAKSIEKSRQWSADQLLSMIRSNKVELQKEWLSEIVNIFVIYGHFNTKLSDLSTEFTFSAATQATFRARLASCLSELLQRSEFRDLVWPVKAVLLIREKRDEGKDEFAISFDSDIEEEVAKVLKIVARLDKKSPTVGSRQHAFELMYSLLLLQLFNGESDAMDMLQDLHLVFEKIGKDTGKDKKKEKHRHKRQKQDHDHDHDHDDEEEQNSLEILIELLLGFLAKPSVLAKKMSQTVFRSFADSLGGAALDSLLHPLTVDENQDGQRELFDIEDEDEAMDDIGSSDEDDEDEEDSDVEVIDAEEDDEENDDDSDSSEDDDEDEDEEDTPLDEETIKLHAALAEALGTSTDPNADGNDSDSDESMDDDQMFLIDEQLSKIFKQRKAPNKKQQKASAKETVVNFKNRILELLEIYVKGDGRSDDKVMVIVPCLEAMRKTSNQSVRSNAHSVLKALTNSNKKKVNAKDKEEESKETEIGFSQPESAFEVLKLIHSESTRSNQYREHAASCSQSSLYISKHLIASNKSWIEKITGLYFTETMVNWMTSAKSGTQPALFTDFVTWASTIRKSLTSTAATTPIKGAGEKVEVNGKGTGKSNKKRKRKNK</sequence>
<keyword evidence="6" id="KW-1185">Reference proteome</keyword>
<reference evidence="6" key="2">
    <citation type="submission" date="2013-04" db="EMBL/GenBank/DDBJ databases">
        <title>Genomic mechanisms accounting for the adaptation to parasitism in nematode-trapping fungi.</title>
        <authorList>
            <person name="Ahren D.G."/>
        </authorList>
    </citation>
    <scope>NUCLEOTIDE SEQUENCE [LARGE SCALE GENOMIC DNA]</scope>
    <source>
        <strain evidence="6">CBS 200.50</strain>
    </source>
</reference>
<feature type="region of interest" description="Disordered" evidence="4">
    <location>
        <begin position="617"/>
        <end position="644"/>
    </location>
</feature>
<gene>
    <name evidence="5" type="ORF">H072_1960</name>
</gene>
<organism evidence="5 6">
    <name type="scientific">Dactylellina haptotyla (strain CBS 200.50)</name>
    <name type="common">Nematode-trapping fungus</name>
    <name type="synonym">Monacrosporium haptotylum</name>
    <dbReference type="NCBI Taxonomy" id="1284197"/>
    <lineage>
        <taxon>Eukaryota</taxon>
        <taxon>Fungi</taxon>
        <taxon>Dikarya</taxon>
        <taxon>Ascomycota</taxon>
        <taxon>Pezizomycotina</taxon>
        <taxon>Orbiliomycetes</taxon>
        <taxon>Orbiliales</taxon>
        <taxon>Orbiliaceae</taxon>
        <taxon>Dactylellina</taxon>
    </lineage>
</organism>
<proteinExistence type="inferred from homology"/>
<feature type="region of interest" description="Disordered" evidence="4">
    <location>
        <begin position="1011"/>
        <end position="1039"/>
    </location>
</feature>
<dbReference type="GO" id="GO:0005730">
    <property type="term" value="C:nucleolus"/>
    <property type="evidence" value="ECO:0007669"/>
    <property type="project" value="InterPro"/>
</dbReference>
<evidence type="ECO:0000256" key="1">
    <source>
        <dbReference type="ARBA" id="ARBA00004123"/>
    </source>
</evidence>
<feature type="region of interest" description="Disordered" evidence="4">
    <location>
        <begin position="779"/>
        <end position="800"/>
    </location>
</feature>
<comment type="caution">
    <text evidence="5">The sequence shown here is derived from an EMBL/GenBank/DDBJ whole genome shotgun (WGS) entry which is preliminary data.</text>
</comment>
<dbReference type="eggNOG" id="KOG1926">
    <property type="taxonomic scope" value="Eukaryota"/>
</dbReference>
<dbReference type="AlphaFoldDB" id="S8AM86"/>
<evidence type="ECO:0000256" key="2">
    <source>
        <dbReference type="ARBA" id="ARBA00006809"/>
    </source>
</evidence>
<dbReference type="OMA" id="VWKHDDP"/>
<name>S8AM86_DACHA</name>
<evidence type="ECO:0000313" key="6">
    <source>
        <dbReference type="Proteomes" id="UP000015100"/>
    </source>
</evidence>
<evidence type="ECO:0000313" key="5">
    <source>
        <dbReference type="EMBL" id="EPS44055.1"/>
    </source>
</evidence>
<dbReference type="PANTHER" id="PTHR13213">
    <property type="entry name" value="MYB-BINDING PROTEIN 1A FAMILY MEMBER"/>
    <property type="match status" value="1"/>
</dbReference>
<evidence type="ECO:0000256" key="3">
    <source>
        <dbReference type="ARBA" id="ARBA00023242"/>
    </source>
</evidence>
<dbReference type="PANTHER" id="PTHR13213:SF2">
    <property type="entry name" value="MYB-BINDING PROTEIN 1A"/>
    <property type="match status" value="1"/>
</dbReference>
<comment type="subcellular location">
    <subcellularLocation>
        <location evidence="1">Nucleus</location>
    </subcellularLocation>
</comment>
<protein>
    <recommendedName>
        <fullName evidence="7">DNA polymerase V</fullName>
    </recommendedName>
</protein>
<accession>S8AM86</accession>
<dbReference type="EMBL" id="AQGS01000059">
    <property type="protein sequence ID" value="EPS44055.1"/>
    <property type="molecule type" value="Genomic_DNA"/>
</dbReference>
<dbReference type="InterPro" id="IPR016024">
    <property type="entry name" value="ARM-type_fold"/>
</dbReference>
<feature type="region of interest" description="Disordered" evidence="4">
    <location>
        <begin position="707"/>
        <end position="767"/>
    </location>
</feature>
<dbReference type="GO" id="GO:0006355">
    <property type="term" value="P:regulation of DNA-templated transcription"/>
    <property type="evidence" value="ECO:0007669"/>
    <property type="project" value="InterPro"/>
</dbReference>
<keyword evidence="3" id="KW-0539">Nucleus</keyword>
<dbReference type="OrthoDB" id="342531at2759"/>
<comment type="similarity">
    <text evidence="2">Belongs to the MYBBP1A family.</text>
</comment>